<feature type="chain" id="PRO_5042882786" evidence="3">
    <location>
        <begin position="29"/>
        <end position="179"/>
    </location>
</feature>
<evidence type="ECO:0000256" key="3">
    <source>
        <dbReference type="SAM" id="SignalP"/>
    </source>
</evidence>
<dbReference type="AlphaFoldDB" id="A0AAN9E177"/>
<evidence type="ECO:0000313" key="5">
    <source>
        <dbReference type="Proteomes" id="UP001372338"/>
    </source>
</evidence>
<dbReference type="Pfam" id="PF04885">
    <property type="entry name" value="Stig1"/>
    <property type="match status" value="1"/>
</dbReference>
<dbReference type="PANTHER" id="PTHR33227">
    <property type="entry name" value="STIGMA-SPECIFIC STIG1-LIKE PROTEIN 3"/>
    <property type="match status" value="1"/>
</dbReference>
<accession>A0AAN9E177</accession>
<keyword evidence="2 3" id="KW-0732">Signal</keyword>
<sequence>MASTILNLTTFLFLLTLLALLNFQLVSSIDDINDRDMEIEEEEYDHDNHVVPRSRFLANTIKKGRSCRVSQNICNGVRAKKGTELLFCCKNLHCRDVLSDKNHCGKCDHKCEFGEKCCGGVCTNVLYNSHHCGKCKNKCQQGVPCESGMLQFAEKELDPPFGADAIAQERIPCGHAIGA</sequence>
<gene>
    <name evidence="4" type="ORF">RIF29_39100</name>
</gene>
<protein>
    <submittedName>
        <fullName evidence="4">Uncharacterized protein</fullName>
    </submittedName>
</protein>
<proteinExistence type="inferred from homology"/>
<evidence type="ECO:0000256" key="1">
    <source>
        <dbReference type="ARBA" id="ARBA00006010"/>
    </source>
</evidence>
<keyword evidence="5" id="KW-1185">Reference proteome</keyword>
<organism evidence="4 5">
    <name type="scientific">Crotalaria pallida</name>
    <name type="common">Smooth rattlebox</name>
    <name type="synonym">Crotalaria striata</name>
    <dbReference type="NCBI Taxonomy" id="3830"/>
    <lineage>
        <taxon>Eukaryota</taxon>
        <taxon>Viridiplantae</taxon>
        <taxon>Streptophyta</taxon>
        <taxon>Embryophyta</taxon>
        <taxon>Tracheophyta</taxon>
        <taxon>Spermatophyta</taxon>
        <taxon>Magnoliopsida</taxon>
        <taxon>eudicotyledons</taxon>
        <taxon>Gunneridae</taxon>
        <taxon>Pentapetalae</taxon>
        <taxon>rosids</taxon>
        <taxon>fabids</taxon>
        <taxon>Fabales</taxon>
        <taxon>Fabaceae</taxon>
        <taxon>Papilionoideae</taxon>
        <taxon>50 kb inversion clade</taxon>
        <taxon>genistoids sensu lato</taxon>
        <taxon>core genistoids</taxon>
        <taxon>Crotalarieae</taxon>
        <taxon>Crotalaria</taxon>
    </lineage>
</organism>
<name>A0AAN9E177_CROPI</name>
<dbReference type="PANTHER" id="PTHR33227:SF6">
    <property type="entry name" value="PROTEIN GRIM REAPER"/>
    <property type="match status" value="1"/>
</dbReference>
<dbReference type="Proteomes" id="UP001372338">
    <property type="component" value="Unassembled WGS sequence"/>
</dbReference>
<comment type="caution">
    <text evidence="4">The sequence shown here is derived from an EMBL/GenBank/DDBJ whole genome shotgun (WGS) entry which is preliminary data.</text>
</comment>
<reference evidence="4 5" key="1">
    <citation type="submission" date="2024-01" db="EMBL/GenBank/DDBJ databases">
        <title>The genomes of 5 underutilized Papilionoideae crops provide insights into root nodulation and disease resistanc.</title>
        <authorList>
            <person name="Yuan L."/>
        </authorList>
    </citation>
    <scope>NUCLEOTIDE SEQUENCE [LARGE SCALE GENOMIC DNA]</scope>
    <source>
        <strain evidence="4">ZHUSHIDOU_FW_LH</strain>
        <tissue evidence="4">Leaf</tissue>
    </source>
</reference>
<evidence type="ECO:0000313" key="4">
    <source>
        <dbReference type="EMBL" id="KAK7244280.1"/>
    </source>
</evidence>
<dbReference type="EMBL" id="JAYWIO010000008">
    <property type="protein sequence ID" value="KAK7244280.1"/>
    <property type="molecule type" value="Genomic_DNA"/>
</dbReference>
<feature type="signal peptide" evidence="3">
    <location>
        <begin position="1"/>
        <end position="28"/>
    </location>
</feature>
<comment type="similarity">
    <text evidence="1">Belongs to the STIG1 family.</text>
</comment>
<evidence type="ECO:0000256" key="2">
    <source>
        <dbReference type="ARBA" id="ARBA00022729"/>
    </source>
</evidence>
<dbReference type="InterPro" id="IPR006969">
    <property type="entry name" value="Stig-like"/>
</dbReference>